<dbReference type="InterPro" id="IPR003689">
    <property type="entry name" value="ZIP"/>
</dbReference>
<feature type="transmembrane region" description="Helical" evidence="8">
    <location>
        <begin position="277"/>
        <end position="295"/>
    </location>
</feature>
<feature type="transmembrane region" description="Helical" evidence="8">
    <location>
        <begin position="220"/>
        <end position="241"/>
    </location>
</feature>
<evidence type="ECO:0000256" key="6">
    <source>
        <dbReference type="ARBA" id="ARBA00022989"/>
    </source>
</evidence>
<evidence type="ECO:0000313" key="10">
    <source>
        <dbReference type="Proteomes" id="UP000472580"/>
    </source>
</evidence>
<dbReference type="Pfam" id="PF02535">
    <property type="entry name" value="Zip"/>
    <property type="match status" value="1"/>
</dbReference>
<evidence type="ECO:0000256" key="4">
    <source>
        <dbReference type="ARBA" id="ARBA00022692"/>
    </source>
</evidence>
<evidence type="ECO:0000256" key="2">
    <source>
        <dbReference type="ARBA" id="ARBA00006939"/>
    </source>
</evidence>
<comment type="caution">
    <text evidence="9">The sequence shown here is derived from an EMBL/GenBank/DDBJ whole genome shotgun (WGS) entry which is preliminary data.</text>
</comment>
<sequence>MIQPLTIADYARRHKLWACFCALFFLIVFFSCARAVYDILVLNEKAPLYALGAGMVGFAATAAGSIPGLFMNKLSDRTEDLMLGSAAGMMIAAAFFSLLMPALEASDKLFANEWLSMAWVIFGIFLGIVFLLGINAITPHEHFESGAEGPEIQVRDGIWLFVLAIIIHNVPEGMAMGISFAAEDMQIGVPLTAAIALQDLPEGLAVVLALCTTNISRVKAVMIGVLSGLMEPIGALFGVSLTAQLGYAYPLGLALSAGAMFFVVFHEVIPETHRRGHQTAATLGLMFGFCLLMVLDRGLG</sequence>
<accession>A0A6L6YGK4</accession>
<reference evidence="9 10" key="1">
    <citation type="submission" date="2019-12" db="EMBL/GenBank/DDBJ databases">
        <title>Microbes associate with the intestines of laboratory mice.</title>
        <authorList>
            <person name="Navarre W."/>
            <person name="Wong E."/>
        </authorList>
    </citation>
    <scope>NUCLEOTIDE SEQUENCE [LARGE SCALE GENOMIC DNA]</scope>
    <source>
        <strain evidence="9 10">NM82_D38</strain>
    </source>
</reference>
<feature type="transmembrane region" description="Helical" evidence="8">
    <location>
        <begin position="114"/>
        <end position="137"/>
    </location>
</feature>
<keyword evidence="10" id="KW-1185">Reference proteome</keyword>
<dbReference type="Proteomes" id="UP000472580">
    <property type="component" value="Unassembled WGS sequence"/>
</dbReference>
<evidence type="ECO:0000313" key="9">
    <source>
        <dbReference type="EMBL" id="MVX56687.1"/>
    </source>
</evidence>
<comment type="similarity">
    <text evidence="2">Belongs to the ZIP transporter (TC 2.A.5) family.</text>
</comment>
<evidence type="ECO:0000256" key="8">
    <source>
        <dbReference type="SAM" id="Phobius"/>
    </source>
</evidence>
<comment type="subcellular location">
    <subcellularLocation>
        <location evidence="1">Cell membrane</location>
        <topology evidence="1">Multi-pass membrane protein</topology>
    </subcellularLocation>
</comment>
<dbReference type="OrthoDB" id="9787346at2"/>
<feature type="transmembrane region" description="Helical" evidence="8">
    <location>
        <begin position="16"/>
        <end position="37"/>
    </location>
</feature>
<evidence type="ECO:0000256" key="1">
    <source>
        <dbReference type="ARBA" id="ARBA00004651"/>
    </source>
</evidence>
<keyword evidence="5" id="KW-0862">Zinc</keyword>
<keyword evidence="4 8" id="KW-0812">Transmembrane</keyword>
<evidence type="ECO:0000256" key="7">
    <source>
        <dbReference type="ARBA" id="ARBA00023136"/>
    </source>
</evidence>
<proteinExistence type="inferred from homology"/>
<keyword evidence="7 8" id="KW-0472">Membrane</keyword>
<feature type="transmembrane region" description="Helical" evidence="8">
    <location>
        <begin position="158"/>
        <end position="181"/>
    </location>
</feature>
<dbReference type="GO" id="GO:0005385">
    <property type="term" value="F:zinc ion transmembrane transporter activity"/>
    <property type="evidence" value="ECO:0007669"/>
    <property type="project" value="TreeGrafter"/>
</dbReference>
<evidence type="ECO:0000256" key="3">
    <source>
        <dbReference type="ARBA" id="ARBA00022475"/>
    </source>
</evidence>
<feature type="transmembrane region" description="Helical" evidence="8">
    <location>
        <begin position="187"/>
        <end position="208"/>
    </location>
</feature>
<organism evidence="9 10">
    <name type="scientific">Parasutterella muris</name>
    <dbReference type="NCBI Taxonomy" id="2565572"/>
    <lineage>
        <taxon>Bacteria</taxon>
        <taxon>Pseudomonadati</taxon>
        <taxon>Pseudomonadota</taxon>
        <taxon>Betaproteobacteria</taxon>
        <taxon>Burkholderiales</taxon>
        <taxon>Sutterellaceae</taxon>
        <taxon>Parasutterella</taxon>
    </lineage>
</organism>
<protein>
    <submittedName>
        <fullName evidence="9">ZIP family metal transporter</fullName>
    </submittedName>
</protein>
<evidence type="ECO:0000256" key="5">
    <source>
        <dbReference type="ARBA" id="ARBA00022833"/>
    </source>
</evidence>
<dbReference type="PANTHER" id="PTHR11040:SF211">
    <property type="entry name" value="ZINC TRANSPORTER ZIP11"/>
    <property type="match status" value="1"/>
</dbReference>
<name>A0A6L6YGK4_9BURK</name>
<dbReference type="AlphaFoldDB" id="A0A6L6YGK4"/>
<feature type="transmembrane region" description="Helical" evidence="8">
    <location>
        <begin position="82"/>
        <end position="102"/>
    </location>
</feature>
<gene>
    <name evidence="9" type="ORF">E5987_05625</name>
</gene>
<dbReference type="RefSeq" id="WP_160335120.1">
    <property type="nucleotide sequence ID" value="NZ_WSRP01000014.1"/>
</dbReference>
<dbReference type="EMBL" id="WSRP01000014">
    <property type="protein sequence ID" value="MVX56687.1"/>
    <property type="molecule type" value="Genomic_DNA"/>
</dbReference>
<dbReference type="GO" id="GO:0005886">
    <property type="term" value="C:plasma membrane"/>
    <property type="evidence" value="ECO:0007669"/>
    <property type="project" value="UniProtKB-SubCell"/>
</dbReference>
<feature type="transmembrane region" description="Helical" evidence="8">
    <location>
        <begin position="49"/>
        <end position="70"/>
    </location>
</feature>
<keyword evidence="3" id="KW-1003">Cell membrane</keyword>
<feature type="transmembrane region" description="Helical" evidence="8">
    <location>
        <begin position="247"/>
        <end position="265"/>
    </location>
</feature>
<dbReference type="PANTHER" id="PTHR11040">
    <property type="entry name" value="ZINC/IRON TRANSPORTER"/>
    <property type="match status" value="1"/>
</dbReference>
<keyword evidence="6 8" id="KW-1133">Transmembrane helix</keyword>